<reference evidence="1" key="1">
    <citation type="journal article" date="2020" name="Nature">
        <title>Giant virus diversity and host interactions through global metagenomics.</title>
        <authorList>
            <person name="Schulz F."/>
            <person name="Roux S."/>
            <person name="Paez-Espino D."/>
            <person name="Jungbluth S."/>
            <person name="Walsh D.A."/>
            <person name="Denef V.J."/>
            <person name="McMahon K.D."/>
            <person name="Konstantinidis K.T."/>
            <person name="Eloe-Fadrosh E.A."/>
            <person name="Kyrpides N.C."/>
            <person name="Woyke T."/>
        </authorList>
    </citation>
    <scope>NUCLEOTIDE SEQUENCE</scope>
    <source>
        <strain evidence="1">GVMAG-S-ERX556049-19</strain>
    </source>
</reference>
<dbReference type="AlphaFoldDB" id="A0A6C0FAT9"/>
<accession>A0A6C0FAT9</accession>
<organism evidence="1">
    <name type="scientific">viral metagenome</name>
    <dbReference type="NCBI Taxonomy" id="1070528"/>
    <lineage>
        <taxon>unclassified sequences</taxon>
        <taxon>metagenomes</taxon>
        <taxon>organismal metagenomes</taxon>
    </lineage>
</organism>
<sequence>MQNRKIPTDQQMEEIISAREQDILIRGKECPVYNYCGKIVELGAAKIWYDENGHYVKPRTSQDFECTIS</sequence>
<proteinExistence type="predicted"/>
<evidence type="ECO:0000313" key="1">
    <source>
        <dbReference type="EMBL" id="QHT37971.1"/>
    </source>
</evidence>
<name>A0A6C0FAT9_9ZZZZ</name>
<protein>
    <submittedName>
        <fullName evidence="1">Uncharacterized protein</fullName>
    </submittedName>
</protein>
<dbReference type="EMBL" id="MN738823">
    <property type="protein sequence ID" value="QHT37971.1"/>
    <property type="molecule type" value="Genomic_DNA"/>
</dbReference>